<dbReference type="SUPFAM" id="SSF54928">
    <property type="entry name" value="RNA-binding domain, RBD"/>
    <property type="match status" value="1"/>
</dbReference>
<evidence type="ECO:0000313" key="6">
    <source>
        <dbReference type="Proteomes" id="UP000780801"/>
    </source>
</evidence>
<reference evidence="5" key="1">
    <citation type="journal article" date="2020" name="Fungal Divers.">
        <title>Resolving the Mortierellaceae phylogeny through synthesis of multi-gene phylogenetics and phylogenomics.</title>
        <authorList>
            <person name="Vandepol N."/>
            <person name="Liber J."/>
            <person name="Desiro A."/>
            <person name="Na H."/>
            <person name="Kennedy M."/>
            <person name="Barry K."/>
            <person name="Grigoriev I.V."/>
            <person name="Miller A.N."/>
            <person name="O'Donnell K."/>
            <person name="Stajich J.E."/>
            <person name="Bonito G."/>
        </authorList>
    </citation>
    <scope>NUCLEOTIDE SEQUENCE</scope>
    <source>
        <strain evidence="5">KOD1015</strain>
    </source>
</reference>
<organism evidence="5 6">
    <name type="scientific">Lunasporangiospora selenospora</name>
    <dbReference type="NCBI Taxonomy" id="979761"/>
    <lineage>
        <taxon>Eukaryota</taxon>
        <taxon>Fungi</taxon>
        <taxon>Fungi incertae sedis</taxon>
        <taxon>Mucoromycota</taxon>
        <taxon>Mortierellomycotina</taxon>
        <taxon>Mortierellomycetes</taxon>
        <taxon>Mortierellales</taxon>
        <taxon>Mortierellaceae</taxon>
        <taxon>Lunasporangiospora</taxon>
    </lineage>
</organism>
<gene>
    <name evidence="5" type="ORF">BGW38_001335</name>
</gene>
<dbReference type="InterPro" id="IPR035979">
    <property type="entry name" value="RBD_domain_sf"/>
</dbReference>
<dbReference type="SMART" id="SM00360">
    <property type="entry name" value="RRM"/>
    <property type="match status" value="1"/>
</dbReference>
<feature type="compositionally biased region" description="Basic and acidic residues" evidence="3">
    <location>
        <begin position="121"/>
        <end position="136"/>
    </location>
</feature>
<comment type="caution">
    <text evidence="5">The sequence shown here is derived from an EMBL/GenBank/DDBJ whole genome shotgun (WGS) entry which is preliminary data.</text>
</comment>
<evidence type="ECO:0000256" key="1">
    <source>
        <dbReference type="ARBA" id="ARBA00022884"/>
    </source>
</evidence>
<keyword evidence="6" id="KW-1185">Reference proteome</keyword>
<dbReference type="OrthoDB" id="6730379at2759"/>
<evidence type="ECO:0000313" key="5">
    <source>
        <dbReference type="EMBL" id="KAF9581593.1"/>
    </source>
</evidence>
<feature type="region of interest" description="Disordered" evidence="3">
    <location>
        <begin position="117"/>
        <end position="136"/>
    </location>
</feature>
<sequence length="215" mass="23971">MASAHIPEQSLLSYPSQAKSSDLGHSSSTKLLDEKRIYVGNLDSTIDEYAVVKLFSPFGKITKLDFMFHWHGPKKGTPRGYCFIEYENSEQAATAVKQMNRKPIKLKPLSVSLANMAPLHTDSDPQGRKRTLDPKNRPTAFSLLKTSTLQNASTEEKIKAMELTGRTQTRVNRGHLQHQLQPLEVPAVPLVTDIQGAVKIQESDHDLIKGITIVR</sequence>
<name>A0A9P6FU31_9FUNG</name>
<dbReference type="PROSITE" id="PS50102">
    <property type="entry name" value="RRM"/>
    <property type="match status" value="1"/>
</dbReference>
<dbReference type="Gene3D" id="3.30.70.330">
    <property type="match status" value="1"/>
</dbReference>
<proteinExistence type="predicted"/>
<dbReference type="Proteomes" id="UP000780801">
    <property type="component" value="Unassembled WGS sequence"/>
</dbReference>
<evidence type="ECO:0000259" key="4">
    <source>
        <dbReference type="PROSITE" id="PS50102"/>
    </source>
</evidence>
<accession>A0A9P6FU31</accession>
<dbReference type="GO" id="GO:0003723">
    <property type="term" value="F:RNA binding"/>
    <property type="evidence" value="ECO:0007669"/>
    <property type="project" value="UniProtKB-UniRule"/>
</dbReference>
<dbReference type="AlphaFoldDB" id="A0A9P6FU31"/>
<keyword evidence="1 2" id="KW-0694">RNA-binding</keyword>
<evidence type="ECO:0000256" key="3">
    <source>
        <dbReference type="SAM" id="MobiDB-lite"/>
    </source>
</evidence>
<dbReference type="EMBL" id="JAABOA010001417">
    <property type="protein sequence ID" value="KAF9581593.1"/>
    <property type="molecule type" value="Genomic_DNA"/>
</dbReference>
<dbReference type="Pfam" id="PF00076">
    <property type="entry name" value="RRM_1"/>
    <property type="match status" value="1"/>
</dbReference>
<feature type="domain" description="RRM" evidence="4">
    <location>
        <begin position="35"/>
        <end position="116"/>
    </location>
</feature>
<protein>
    <recommendedName>
        <fullName evidence="4">RRM domain-containing protein</fullName>
    </recommendedName>
</protein>
<dbReference type="PANTHER" id="PTHR21245">
    <property type="entry name" value="HETEROGENEOUS NUCLEAR RIBONUCLEOPROTEIN"/>
    <property type="match status" value="1"/>
</dbReference>
<evidence type="ECO:0000256" key="2">
    <source>
        <dbReference type="PROSITE-ProRule" id="PRU00176"/>
    </source>
</evidence>
<dbReference type="InterPro" id="IPR000504">
    <property type="entry name" value="RRM_dom"/>
</dbReference>
<dbReference type="InterPro" id="IPR012677">
    <property type="entry name" value="Nucleotide-bd_a/b_plait_sf"/>
</dbReference>